<reference evidence="1 2" key="1">
    <citation type="submission" date="2019-05" db="EMBL/GenBank/DDBJ databases">
        <title>Another draft genome of Portunus trituberculatus and its Hox gene families provides insights of decapod evolution.</title>
        <authorList>
            <person name="Jeong J.-H."/>
            <person name="Song I."/>
            <person name="Kim S."/>
            <person name="Choi T."/>
            <person name="Kim D."/>
            <person name="Ryu S."/>
            <person name="Kim W."/>
        </authorList>
    </citation>
    <scope>NUCLEOTIDE SEQUENCE [LARGE SCALE GENOMIC DNA]</scope>
    <source>
        <tissue evidence="1">Muscle</tissue>
    </source>
</reference>
<name>A0A5B7DNZ1_PORTR</name>
<dbReference type="AlphaFoldDB" id="A0A5B7DNZ1"/>
<protein>
    <submittedName>
        <fullName evidence="1">Uncharacterized protein</fullName>
    </submittedName>
</protein>
<keyword evidence="2" id="KW-1185">Reference proteome</keyword>
<comment type="caution">
    <text evidence="1">The sequence shown here is derived from an EMBL/GenBank/DDBJ whole genome shotgun (WGS) entry which is preliminary data.</text>
</comment>
<gene>
    <name evidence="1" type="ORF">E2C01_016217</name>
</gene>
<evidence type="ECO:0000313" key="2">
    <source>
        <dbReference type="Proteomes" id="UP000324222"/>
    </source>
</evidence>
<sequence>MEHRGTVIRFLSRQMGHLGALNAHKRHPQAEMAEFRFKNFWSRNEVLPWKRDLGHGAEGRPNRLNPQPGTRCEPCLGVIIPGPLLR</sequence>
<dbReference type="Proteomes" id="UP000324222">
    <property type="component" value="Unassembled WGS sequence"/>
</dbReference>
<accession>A0A5B7DNZ1</accession>
<proteinExistence type="predicted"/>
<dbReference type="EMBL" id="VSRR010001175">
    <property type="protein sequence ID" value="MPC23178.1"/>
    <property type="molecule type" value="Genomic_DNA"/>
</dbReference>
<evidence type="ECO:0000313" key="1">
    <source>
        <dbReference type="EMBL" id="MPC23178.1"/>
    </source>
</evidence>
<organism evidence="1 2">
    <name type="scientific">Portunus trituberculatus</name>
    <name type="common">Swimming crab</name>
    <name type="synonym">Neptunus trituberculatus</name>
    <dbReference type="NCBI Taxonomy" id="210409"/>
    <lineage>
        <taxon>Eukaryota</taxon>
        <taxon>Metazoa</taxon>
        <taxon>Ecdysozoa</taxon>
        <taxon>Arthropoda</taxon>
        <taxon>Crustacea</taxon>
        <taxon>Multicrustacea</taxon>
        <taxon>Malacostraca</taxon>
        <taxon>Eumalacostraca</taxon>
        <taxon>Eucarida</taxon>
        <taxon>Decapoda</taxon>
        <taxon>Pleocyemata</taxon>
        <taxon>Brachyura</taxon>
        <taxon>Eubrachyura</taxon>
        <taxon>Portunoidea</taxon>
        <taxon>Portunidae</taxon>
        <taxon>Portuninae</taxon>
        <taxon>Portunus</taxon>
    </lineage>
</organism>